<gene>
    <name evidence="2" type="ORF">POI8812_01796</name>
</gene>
<keyword evidence="3" id="KW-1185">Reference proteome</keyword>
<dbReference type="RefSeq" id="WP_108782176.1">
    <property type="nucleotide sequence ID" value="NZ_OMKW01000002.1"/>
</dbReference>
<sequence>MSVLDRFEGRWALKRDIFDLDSNWTGKLVGEAVFRRVGDWLELNERGTLKFAGLQAMEATRRYLWTSRDGLIDVHFDDERFFHRFDPSLPVAEASHLCEADLYDVRYVFDDADHWRAEWRVVGPRKDYRMVSRHSR</sequence>
<accession>A0A2R8ABN2</accession>
<dbReference type="EMBL" id="OMKW01000002">
    <property type="protein sequence ID" value="SPF29485.1"/>
    <property type="molecule type" value="Genomic_DNA"/>
</dbReference>
<proteinExistence type="predicted"/>
<name>A0A2R8ABN2_9RHOB</name>
<dbReference type="AlphaFoldDB" id="A0A2R8ABN2"/>
<evidence type="ECO:0000313" key="3">
    <source>
        <dbReference type="Proteomes" id="UP000244932"/>
    </source>
</evidence>
<organism evidence="2 3">
    <name type="scientific">Pontivivens insulae</name>
    <dbReference type="NCBI Taxonomy" id="1639689"/>
    <lineage>
        <taxon>Bacteria</taxon>
        <taxon>Pseudomonadati</taxon>
        <taxon>Pseudomonadota</taxon>
        <taxon>Alphaproteobacteria</taxon>
        <taxon>Rhodobacterales</taxon>
        <taxon>Paracoccaceae</taxon>
        <taxon>Pontivivens</taxon>
    </lineage>
</organism>
<dbReference type="InterPro" id="IPR045632">
    <property type="entry name" value="DUF6314"/>
</dbReference>
<feature type="domain" description="DUF6314" evidence="1">
    <location>
        <begin position="7"/>
        <end position="136"/>
    </location>
</feature>
<dbReference type="Proteomes" id="UP000244932">
    <property type="component" value="Unassembled WGS sequence"/>
</dbReference>
<protein>
    <recommendedName>
        <fullName evidence="1">DUF6314 domain-containing protein</fullName>
    </recommendedName>
</protein>
<dbReference type="Pfam" id="PF19834">
    <property type="entry name" value="DUF6314"/>
    <property type="match status" value="1"/>
</dbReference>
<evidence type="ECO:0000259" key="1">
    <source>
        <dbReference type="Pfam" id="PF19834"/>
    </source>
</evidence>
<evidence type="ECO:0000313" key="2">
    <source>
        <dbReference type="EMBL" id="SPF29485.1"/>
    </source>
</evidence>
<dbReference type="OrthoDB" id="7351979at2"/>
<reference evidence="2 3" key="1">
    <citation type="submission" date="2018-03" db="EMBL/GenBank/DDBJ databases">
        <authorList>
            <person name="Keele B.F."/>
        </authorList>
    </citation>
    <scope>NUCLEOTIDE SEQUENCE [LARGE SCALE GENOMIC DNA]</scope>
    <source>
        <strain evidence="2 3">CeCT 8812</strain>
    </source>
</reference>